<evidence type="ECO:0000256" key="1">
    <source>
        <dbReference type="SAM" id="Coils"/>
    </source>
</evidence>
<dbReference type="AlphaFoldDB" id="A0A078AMH2"/>
<feature type="region of interest" description="Disordered" evidence="2">
    <location>
        <begin position="673"/>
        <end position="708"/>
    </location>
</feature>
<gene>
    <name evidence="3" type="primary">Contig9904.g10593</name>
    <name evidence="3" type="ORF">STYLEM_12155</name>
</gene>
<dbReference type="EMBL" id="CCKQ01011543">
    <property type="protein sequence ID" value="CDW83116.1"/>
    <property type="molecule type" value="Genomic_DNA"/>
</dbReference>
<keyword evidence="4" id="KW-1185">Reference proteome</keyword>
<feature type="compositionally biased region" description="Basic and acidic residues" evidence="2">
    <location>
        <begin position="552"/>
        <end position="562"/>
    </location>
</feature>
<organism evidence="3 4">
    <name type="scientific">Stylonychia lemnae</name>
    <name type="common">Ciliate</name>
    <dbReference type="NCBI Taxonomy" id="5949"/>
    <lineage>
        <taxon>Eukaryota</taxon>
        <taxon>Sar</taxon>
        <taxon>Alveolata</taxon>
        <taxon>Ciliophora</taxon>
        <taxon>Intramacronucleata</taxon>
        <taxon>Spirotrichea</taxon>
        <taxon>Stichotrichia</taxon>
        <taxon>Sporadotrichida</taxon>
        <taxon>Oxytrichidae</taxon>
        <taxon>Stylonychinae</taxon>
        <taxon>Stylonychia</taxon>
    </lineage>
</organism>
<feature type="region of interest" description="Disordered" evidence="2">
    <location>
        <begin position="1"/>
        <end position="82"/>
    </location>
</feature>
<feature type="compositionally biased region" description="Polar residues" evidence="2">
    <location>
        <begin position="60"/>
        <end position="70"/>
    </location>
</feature>
<evidence type="ECO:0000313" key="4">
    <source>
        <dbReference type="Proteomes" id="UP000039865"/>
    </source>
</evidence>
<dbReference type="InParanoid" id="A0A078AMH2"/>
<feature type="compositionally biased region" description="Polar residues" evidence="2">
    <location>
        <begin position="673"/>
        <end position="693"/>
    </location>
</feature>
<feature type="compositionally biased region" description="Polar residues" evidence="2">
    <location>
        <begin position="17"/>
        <end position="32"/>
    </location>
</feature>
<accession>A0A078AMH2</accession>
<reference evidence="3 4" key="1">
    <citation type="submission" date="2014-06" db="EMBL/GenBank/DDBJ databases">
        <authorList>
            <person name="Swart Estienne"/>
        </authorList>
    </citation>
    <scope>NUCLEOTIDE SEQUENCE [LARGE SCALE GENOMIC DNA]</scope>
    <source>
        <strain evidence="3 4">130c</strain>
    </source>
</reference>
<sequence>MSNYQFTLNEEQKDEQPPTQSSLNHQRYSSQRLRQDPNPLIGQDPTVIKSGSIHRDSYDSNDYSYQNNTLGLPEDSKRQSMSNNSNHIQVFQYSKQNSQNRQQQQFQNQEYEQQMNNLELYNTDEAKEDLIKNLEDEMIEKQADLRELIIKIKSSDLYREQNSLIKVNFQNLQQQILVCTLNYWTYRRIPQLMPRLDKSSIIRQSIIISKNKNIFSVLMMSYQEQIDLLKHQIDNSSFKNFPVQSNKVDENYYTDQIKEFKLMIQKQQELINEMTKQMEQKHQDYELLKQQLLMKDTLQLAQEQMQNQKQYFESIAYQNNHLQLELQKISEQFRNYVQSSQKENIQSARQQQVEKQRIDEQFYVDHQKLQDDYSEIIKTTRCLPQDFQKVINKIMSLKDNLISKDYGLLLMNLMKINGEVLKIIDRQSQLYQKDSQLDIQQKQCHSDTFANSYGCDSDSSLKYEIMRQNNLDKQYQNYIQTITDQSPHFANTKTQAPQELQEPNQNKKLIKSSSKVTFQKFEKPAIQTQSKSKDKYKSTQQERLSKMSDSVRQFDIKREIDNLKSQSPKNSQIIISPTKSSLVQRSPSRSHSKSKKKNLQYQQIVQNQFGLFSTRQVKRNLQQKSPDLVFFEYNESDPIVLSNQSAKKQENSTQRKKSIGKVHYNYNQTSFNQIGQTHSPMKSNRNQRQTQDPKFSPDRLLQNTSPNKMYKLGIENVVNRDYKPLQRNDSTLRKIITQSNSQANLQSDQRLRKNSSISNVHGSQGKNVNSSVASNDAYNDVISPRSFVSQPQQFTFNSKNYASQSILKKSSETNYQSQTNTQMRNQIADKLKQRYLEKENHKMRKN</sequence>
<evidence type="ECO:0000313" key="3">
    <source>
        <dbReference type="EMBL" id="CDW83116.1"/>
    </source>
</evidence>
<keyword evidence="1" id="KW-0175">Coiled coil</keyword>
<evidence type="ECO:0000256" key="2">
    <source>
        <dbReference type="SAM" id="MobiDB-lite"/>
    </source>
</evidence>
<feature type="coiled-coil region" evidence="1">
    <location>
        <begin position="257"/>
        <end position="291"/>
    </location>
</feature>
<feature type="region of interest" description="Disordered" evidence="2">
    <location>
        <begin position="521"/>
        <end position="599"/>
    </location>
</feature>
<feature type="region of interest" description="Disordered" evidence="2">
    <location>
        <begin position="737"/>
        <end position="772"/>
    </location>
</feature>
<feature type="compositionally biased region" description="Basic residues" evidence="2">
    <location>
        <begin position="588"/>
        <end position="598"/>
    </location>
</feature>
<feature type="compositionally biased region" description="Polar residues" evidence="2">
    <location>
        <begin position="563"/>
        <end position="584"/>
    </location>
</feature>
<protein>
    <submittedName>
        <fullName evidence="3">Uncharacterized protein</fullName>
    </submittedName>
</protein>
<feature type="compositionally biased region" description="Polar residues" evidence="2">
    <location>
        <begin position="538"/>
        <end position="551"/>
    </location>
</feature>
<dbReference type="Proteomes" id="UP000039865">
    <property type="component" value="Unassembled WGS sequence"/>
</dbReference>
<proteinExistence type="predicted"/>
<name>A0A078AMH2_STYLE</name>
<feature type="coiled-coil region" evidence="1">
    <location>
        <begin position="101"/>
        <end position="151"/>
    </location>
</feature>